<dbReference type="Pfam" id="PF00270">
    <property type="entry name" value="DEAD"/>
    <property type="match status" value="1"/>
</dbReference>
<dbReference type="SUPFAM" id="SSF52540">
    <property type="entry name" value="P-loop containing nucleoside triphosphate hydrolases"/>
    <property type="match status" value="2"/>
</dbReference>
<keyword evidence="3" id="KW-1185">Reference proteome</keyword>
<evidence type="ECO:0000313" key="2">
    <source>
        <dbReference type="EMBL" id="KAE9386840.1"/>
    </source>
</evidence>
<evidence type="ECO:0000259" key="1">
    <source>
        <dbReference type="Pfam" id="PF00270"/>
    </source>
</evidence>
<sequence length="657" mass="73302">MSNKGVNIINSIVKKRVTKWRDGLHELQLICIPKILNLEDIFVIDAMGGGKSALFCVPILIHLEVSRNTALYPSFNVPIRSSPVGVVVTPTKGLASNIVKHLKEDLGIDGFAYTSENLSLKCRAGADIVKEISSCQYHIICVDREHLREQEWYLISNSTLFHQNIIFACAEEGHVINKWDYHSNLYFDTLDLSFMAPGPPLLSVCSSLGFLGSCFHLIRRSNERPNTKIILHTLTSAIGGTSFPQLIPYLNQQCKTVIHVQTIDLGYRIFMFLFNLMPSSSNPLCRIRMYNSLASEKYNEKTIKLIDTDPQCQVVIATKALSLGIHVEELQDSIAVGTTETQDNGKQDGGCAGWKDRIFARRIIFTTSTELNKVNKIINSSGEVSVAAISKVKQTTKAGKAMKSPLDPAKVIFLAEQVCCVACKNLIYDNPPFETSRMDCIQAKCVIPCDLCCIHYHIPENEFPPSIDDTILPPFIIPAIAMKKCKPQKKPDELKEKELKVVGKAFAVYESQLYAEEQIVASHHYHPRSLYFPKPLQEALAIDLLKIKSHAALNVILALNEWPFIESQGSPLFDLISSLQNEIKLSCKSKSKKAKKVLSDSDSFSDPDVELPATLPIKRAALVAAENQPYAKCQPHQPQQTLAEVESFYARPVPRSY</sequence>
<dbReference type="Proteomes" id="UP000799118">
    <property type="component" value="Unassembled WGS sequence"/>
</dbReference>
<reference evidence="2" key="1">
    <citation type="journal article" date="2019" name="Environ. Microbiol.">
        <title>Fungal ecological strategies reflected in gene transcription - a case study of two litter decomposers.</title>
        <authorList>
            <person name="Barbi F."/>
            <person name="Kohler A."/>
            <person name="Barry K."/>
            <person name="Baskaran P."/>
            <person name="Daum C."/>
            <person name="Fauchery L."/>
            <person name="Ihrmark K."/>
            <person name="Kuo A."/>
            <person name="LaButti K."/>
            <person name="Lipzen A."/>
            <person name="Morin E."/>
            <person name="Grigoriev I.V."/>
            <person name="Henrissat B."/>
            <person name="Lindahl B."/>
            <person name="Martin F."/>
        </authorList>
    </citation>
    <scope>NUCLEOTIDE SEQUENCE</scope>
    <source>
        <strain evidence="2">JB14</strain>
    </source>
</reference>
<dbReference type="InterPro" id="IPR011545">
    <property type="entry name" value="DEAD/DEAH_box_helicase_dom"/>
</dbReference>
<dbReference type="OrthoDB" id="3260945at2759"/>
<feature type="domain" description="DEAD/DEAH-box helicase" evidence="1">
    <location>
        <begin position="27"/>
        <end position="182"/>
    </location>
</feature>
<name>A0A6A4GNE2_9AGAR</name>
<dbReference type="GO" id="GO:0005524">
    <property type="term" value="F:ATP binding"/>
    <property type="evidence" value="ECO:0007669"/>
    <property type="project" value="InterPro"/>
</dbReference>
<dbReference type="EMBL" id="ML769844">
    <property type="protein sequence ID" value="KAE9386840.1"/>
    <property type="molecule type" value="Genomic_DNA"/>
</dbReference>
<organism evidence="2 3">
    <name type="scientific">Gymnopus androsaceus JB14</name>
    <dbReference type="NCBI Taxonomy" id="1447944"/>
    <lineage>
        <taxon>Eukaryota</taxon>
        <taxon>Fungi</taxon>
        <taxon>Dikarya</taxon>
        <taxon>Basidiomycota</taxon>
        <taxon>Agaricomycotina</taxon>
        <taxon>Agaricomycetes</taxon>
        <taxon>Agaricomycetidae</taxon>
        <taxon>Agaricales</taxon>
        <taxon>Marasmiineae</taxon>
        <taxon>Omphalotaceae</taxon>
        <taxon>Gymnopus</taxon>
    </lineage>
</organism>
<gene>
    <name evidence="2" type="ORF">BT96DRAFT_1005687</name>
</gene>
<dbReference type="InterPro" id="IPR027417">
    <property type="entry name" value="P-loop_NTPase"/>
</dbReference>
<dbReference type="Gene3D" id="3.40.50.300">
    <property type="entry name" value="P-loop containing nucleotide triphosphate hydrolases"/>
    <property type="match status" value="2"/>
</dbReference>
<protein>
    <recommendedName>
        <fullName evidence="1">DEAD/DEAH-box helicase domain-containing protein</fullName>
    </recommendedName>
</protein>
<dbReference type="AlphaFoldDB" id="A0A6A4GNE2"/>
<accession>A0A6A4GNE2</accession>
<evidence type="ECO:0000313" key="3">
    <source>
        <dbReference type="Proteomes" id="UP000799118"/>
    </source>
</evidence>
<dbReference type="GO" id="GO:0003676">
    <property type="term" value="F:nucleic acid binding"/>
    <property type="evidence" value="ECO:0007669"/>
    <property type="project" value="InterPro"/>
</dbReference>
<proteinExistence type="predicted"/>